<reference evidence="2" key="1">
    <citation type="submission" date="2020-10" db="EMBL/GenBank/DDBJ databases">
        <authorList>
            <person name="Castelo-Branco R."/>
            <person name="Eusebio N."/>
            <person name="Adriana R."/>
            <person name="Vieira A."/>
            <person name="Brugerolle De Fraissinette N."/>
            <person name="Rezende De Castro R."/>
            <person name="Schneider M.P."/>
            <person name="Vasconcelos V."/>
            <person name="Leao P.N."/>
        </authorList>
    </citation>
    <scope>NUCLEOTIDE SEQUENCE</scope>
    <source>
        <strain evidence="2">LEGE 11479</strain>
    </source>
</reference>
<keyword evidence="1" id="KW-1133">Transmembrane helix</keyword>
<protein>
    <submittedName>
        <fullName evidence="2">Uncharacterized protein</fullName>
    </submittedName>
</protein>
<feature type="transmembrane region" description="Helical" evidence="1">
    <location>
        <begin position="91"/>
        <end position="109"/>
    </location>
</feature>
<feature type="transmembrane region" description="Helical" evidence="1">
    <location>
        <begin position="164"/>
        <end position="184"/>
    </location>
</feature>
<evidence type="ECO:0000313" key="2">
    <source>
        <dbReference type="EMBL" id="MBE9066431.1"/>
    </source>
</evidence>
<dbReference type="Proteomes" id="UP000615026">
    <property type="component" value="Unassembled WGS sequence"/>
</dbReference>
<feature type="transmembrane region" description="Helical" evidence="1">
    <location>
        <begin position="236"/>
        <end position="254"/>
    </location>
</feature>
<dbReference type="EMBL" id="JADEXP010000042">
    <property type="protein sequence ID" value="MBE9066431.1"/>
    <property type="molecule type" value="Genomic_DNA"/>
</dbReference>
<evidence type="ECO:0000313" key="3">
    <source>
        <dbReference type="Proteomes" id="UP000615026"/>
    </source>
</evidence>
<dbReference type="RefSeq" id="WP_193992178.1">
    <property type="nucleotide sequence ID" value="NZ_JADEXP010000042.1"/>
</dbReference>
<evidence type="ECO:0000256" key="1">
    <source>
        <dbReference type="SAM" id="Phobius"/>
    </source>
</evidence>
<keyword evidence="3" id="KW-1185">Reference proteome</keyword>
<feature type="transmembrane region" description="Helical" evidence="1">
    <location>
        <begin position="37"/>
        <end position="59"/>
    </location>
</feature>
<feature type="transmembrane region" description="Helical" evidence="1">
    <location>
        <begin position="116"/>
        <end position="134"/>
    </location>
</feature>
<organism evidence="2 3">
    <name type="scientific">Leptolyngbya cf. ectocarpi LEGE 11479</name>
    <dbReference type="NCBI Taxonomy" id="1828722"/>
    <lineage>
        <taxon>Bacteria</taxon>
        <taxon>Bacillati</taxon>
        <taxon>Cyanobacteriota</taxon>
        <taxon>Cyanophyceae</taxon>
        <taxon>Leptolyngbyales</taxon>
        <taxon>Leptolyngbyaceae</taxon>
        <taxon>Leptolyngbya group</taxon>
        <taxon>Leptolyngbya</taxon>
    </lineage>
</organism>
<dbReference type="AlphaFoldDB" id="A0A928ZT55"/>
<proteinExistence type="predicted"/>
<sequence>MVNPITRLVAFIEKVNASPEKLGNHILHTYVALRWSMVGLGLILPPLLVFGGLNSLWWLSEPLDVQNSLSAYYHAGPGLECTALEGGYRDLFVGLLTAISACLIIYSGFNSLEEWLLNFAGVFLAGVAFFPTSWPETQLLVEICEKTTQDFQPFQASKLFGLPVSLHVASAVLFFLTITAVNVLTAMNTVKRIKNEAQKRFWEGVFKFAMWLMPIFIGLVLLVRLFTGTSIIGEQLILWIEWAGIWSFSLYWLLKSIEILSTGVEGDWV</sequence>
<name>A0A928ZT55_LEPEC</name>
<feature type="transmembrane region" description="Helical" evidence="1">
    <location>
        <begin position="205"/>
        <end position="224"/>
    </location>
</feature>
<comment type="caution">
    <text evidence="2">The sequence shown here is derived from an EMBL/GenBank/DDBJ whole genome shotgun (WGS) entry which is preliminary data.</text>
</comment>
<keyword evidence="1" id="KW-0812">Transmembrane</keyword>
<keyword evidence="1" id="KW-0472">Membrane</keyword>
<gene>
    <name evidence="2" type="ORF">IQ260_07175</name>
</gene>
<accession>A0A928ZT55</accession>